<proteinExistence type="predicted"/>
<dbReference type="AlphaFoldDB" id="A0A840NFX1"/>
<dbReference type="GO" id="GO:0009116">
    <property type="term" value="P:nucleoside metabolic process"/>
    <property type="evidence" value="ECO:0007669"/>
    <property type="project" value="InterPro"/>
</dbReference>
<comment type="caution">
    <text evidence="1">The sequence shown here is derived from an EMBL/GenBank/DDBJ whole genome shotgun (WGS) entry which is preliminary data.</text>
</comment>
<dbReference type="InterPro" id="IPR035994">
    <property type="entry name" value="Nucleoside_phosphorylase_sf"/>
</dbReference>
<dbReference type="GO" id="GO:0051745">
    <property type="term" value="F:4-hydroxy-3-methylbut-2-enyl diphosphate reductase activity"/>
    <property type="evidence" value="ECO:0007669"/>
    <property type="project" value="UniProtKB-EC"/>
</dbReference>
<sequence length="216" mass="22217">MARPGSAALGGGERATARVRLCAPLRCEALALRGASSARVLRTGFGPRRSALAAARLDGHRPLAVAGLAGGVGATACGVVVVADEVRDESGAMRLPGARVLADRLRAAGFAVLVGPISSADHVVSGPERAALATTGVVAVDMESAALARAADRRLRAVVRVVVDTAVTPLVHVRTPDRAVRALLRLRRLAPVLADWVAESGSADRRCRPGPRDPSQ</sequence>
<evidence type="ECO:0000313" key="1">
    <source>
        <dbReference type="EMBL" id="MBB5069153.1"/>
    </source>
</evidence>
<evidence type="ECO:0000313" key="2">
    <source>
        <dbReference type="Proteomes" id="UP000580474"/>
    </source>
</evidence>
<accession>A0A840NFX1</accession>
<gene>
    <name evidence="1" type="ORF">BJ969_002241</name>
</gene>
<protein>
    <submittedName>
        <fullName evidence="1">4-hydroxy-3-methylbut-2-enyl diphosphate reductase</fullName>
        <ecNumber evidence="1">1.17.7.4</ecNumber>
    </submittedName>
</protein>
<reference evidence="1 2" key="1">
    <citation type="submission" date="2020-08" db="EMBL/GenBank/DDBJ databases">
        <title>Sequencing the genomes of 1000 actinobacteria strains.</title>
        <authorList>
            <person name="Klenk H.-P."/>
        </authorList>
    </citation>
    <scope>NUCLEOTIDE SEQUENCE [LARGE SCALE GENOMIC DNA]</scope>
    <source>
        <strain evidence="1 2">DSM 45582</strain>
    </source>
</reference>
<dbReference type="Gene3D" id="3.40.50.1580">
    <property type="entry name" value="Nucleoside phosphorylase domain"/>
    <property type="match status" value="1"/>
</dbReference>
<dbReference type="SUPFAM" id="SSF53167">
    <property type="entry name" value="Purine and uridine phosphorylases"/>
    <property type="match status" value="1"/>
</dbReference>
<organism evidence="1 2">
    <name type="scientific">Saccharopolyspora gloriosae</name>
    <dbReference type="NCBI Taxonomy" id="455344"/>
    <lineage>
        <taxon>Bacteria</taxon>
        <taxon>Bacillati</taxon>
        <taxon>Actinomycetota</taxon>
        <taxon>Actinomycetes</taxon>
        <taxon>Pseudonocardiales</taxon>
        <taxon>Pseudonocardiaceae</taxon>
        <taxon>Saccharopolyspora</taxon>
    </lineage>
</organism>
<keyword evidence="2" id="KW-1185">Reference proteome</keyword>
<dbReference type="EMBL" id="JACHIV010000001">
    <property type="protein sequence ID" value="MBB5069153.1"/>
    <property type="molecule type" value="Genomic_DNA"/>
</dbReference>
<name>A0A840NFX1_9PSEU</name>
<keyword evidence="1" id="KW-0560">Oxidoreductase</keyword>
<dbReference type="RefSeq" id="WP_184478877.1">
    <property type="nucleotide sequence ID" value="NZ_JACHIV010000001.1"/>
</dbReference>
<dbReference type="EC" id="1.17.7.4" evidence="1"/>
<dbReference type="Proteomes" id="UP000580474">
    <property type="component" value="Unassembled WGS sequence"/>
</dbReference>